<name>A0A1H8Z8V0_9BACT</name>
<dbReference type="STRING" id="478744.SAMN05444359_101225"/>
<dbReference type="InterPro" id="IPR021127">
    <property type="entry name" value="CRISPR_associated_Cas2"/>
</dbReference>
<evidence type="ECO:0000256" key="7">
    <source>
        <dbReference type="ARBA" id="ARBA00022842"/>
    </source>
</evidence>
<dbReference type="NCBIfam" id="TIGR01573">
    <property type="entry name" value="cas2"/>
    <property type="match status" value="1"/>
</dbReference>
<comment type="similarity">
    <text evidence="2 9">Belongs to the CRISPR-associated endoribonuclease Cas2 protein family.</text>
</comment>
<dbReference type="SUPFAM" id="SSF143430">
    <property type="entry name" value="TTP0101/SSO1404-like"/>
    <property type="match status" value="1"/>
</dbReference>
<keyword evidence="7 9" id="KW-0460">Magnesium</keyword>
<protein>
    <recommendedName>
        <fullName evidence="9">CRISPR-associated endoribonuclease Cas2</fullName>
        <ecNumber evidence="9">3.1.-.-</ecNumber>
    </recommendedName>
</protein>
<dbReference type="GO" id="GO:0043571">
    <property type="term" value="P:maintenance of CRISPR repeat elements"/>
    <property type="evidence" value="ECO:0007669"/>
    <property type="project" value="UniProtKB-UniRule"/>
</dbReference>
<dbReference type="InParanoid" id="A0A1H8Z8V0"/>
<keyword evidence="5 9" id="KW-0255">Endonuclease</keyword>
<dbReference type="EC" id="3.1.-.-" evidence="9"/>
<dbReference type="PANTHER" id="PTHR34405">
    <property type="entry name" value="CRISPR-ASSOCIATED ENDORIBONUCLEASE CAS2"/>
    <property type="match status" value="1"/>
</dbReference>
<evidence type="ECO:0000256" key="5">
    <source>
        <dbReference type="ARBA" id="ARBA00022759"/>
    </source>
</evidence>
<feature type="binding site" evidence="9">
    <location>
        <position position="65"/>
    </location>
    <ligand>
        <name>Mg(2+)</name>
        <dbReference type="ChEBI" id="CHEBI:18420"/>
        <note>catalytic</note>
    </ligand>
</feature>
<reference evidence="11" key="1">
    <citation type="submission" date="2016-10" db="EMBL/GenBank/DDBJ databases">
        <authorList>
            <person name="Varghese N."/>
            <person name="Submissions S."/>
        </authorList>
    </citation>
    <scope>NUCLEOTIDE SEQUENCE [LARGE SCALE GENOMIC DNA]</scope>
    <source>
        <strain evidence="11">DSM 24740</strain>
    </source>
</reference>
<evidence type="ECO:0000256" key="2">
    <source>
        <dbReference type="ARBA" id="ARBA00009959"/>
    </source>
</evidence>
<evidence type="ECO:0000313" key="11">
    <source>
        <dbReference type="Proteomes" id="UP000199021"/>
    </source>
</evidence>
<dbReference type="GO" id="GO:0016787">
    <property type="term" value="F:hydrolase activity"/>
    <property type="evidence" value="ECO:0007669"/>
    <property type="project" value="UniProtKB-KW"/>
</dbReference>
<dbReference type="GO" id="GO:0051607">
    <property type="term" value="P:defense response to virus"/>
    <property type="evidence" value="ECO:0007669"/>
    <property type="project" value="UniProtKB-UniRule"/>
</dbReference>
<comment type="cofactor">
    <cofactor evidence="1 9">
        <name>Mg(2+)</name>
        <dbReference type="ChEBI" id="CHEBI:18420"/>
    </cofactor>
</comment>
<evidence type="ECO:0000256" key="3">
    <source>
        <dbReference type="ARBA" id="ARBA00022722"/>
    </source>
</evidence>
<dbReference type="OrthoDB" id="960081at2"/>
<comment type="function">
    <text evidence="9">CRISPR (clustered regularly interspaced short palindromic repeat), is an adaptive immune system that provides protection against mobile genetic elements (viruses, transposable elements and conjugative plasmids). CRISPR clusters contain sequences complementary to antecedent mobile elements and target invading nucleic acids. CRISPR clusters are transcribed and processed into CRISPR RNA (crRNA). Functions as a ssRNA-specific endoribonuclease. Involved in the integration of spacer DNA into the CRISPR cassette.</text>
</comment>
<dbReference type="Gene3D" id="3.30.70.240">
    <property type="match status" value="1"/>
</dbReference>
<evidence type="ECO:0000256" key="6">
    <source>
        <dbReference type="ARBA" id="ARBA00022801"/>
    </source>
</evidence>
<dbReference type="EMBL" id="FOFB01000001">
    <property type="protein sequence ID" value="SEP60889.1"/>
    <property type="molecule type" value="Genomic_DNA"/>
</dbReference>
<organism evidence="10 11">
    <name type="scientific">Neolewinella agarilytica</name>
    <dbReference type="NCBI Taxonomy" id="478744"/>
    <lineage>
        <taxon>Bacteria</taxon>
        <taxon>Pseudomonadati</taxon>
        <taxon>Bacteroidota</taxon>
        <taxon>Saprospiria</taxon>
        <taxon>Saprospirales</taxon>
        <taxon>Lewinellaceae</taxon>
        <taxon>Neolewinella</taxon>
    </lineage>
</organism>
<comment type="subunit">
    <text evidence="9">Homodimer, forms a heterotetramer with a Cas1 homodimer.</text>
</comment>
<dbReference type="AlphaFoldDB" id="A0A1H8Z8V0"/>
<dbReference type="HAMAP" id="MF_01471">
    <property type="entry name" value="Cas2"/>
    <property type="match status" value="1"/>
</dbReference>
<keyword evidence="4 9" id="KW-0479">Metal-binding</keyword>
<evidence type="ECO:0000256" key="1">
    <source>
        <dbReference type="ARBA" id="ARBA00001946"/>
    </source>
</evidence>
<evidence type="ECO:0000313" key="10">
    <source>
        <dbReference type="EMBL" id="SEP60889.1"/>
    </source>
</evidence>
<dbReference type="PANTHER" id="PTHR34405:SF3">
    <property type="entry name" value="CRISPR-ASSOCIATED ENDORIBONUCLEASE CAS2 3"/>
    <property type="match status" value="1"/>
</dbReference>
<keyword evidence="11" id="KW-1185">Reference proteome</keyword>
<evidence type="ECO:0000256" key="8">
    <source>
        <dbReference type="ARBA" id="ARBA00023118"/>
    </source>
</evidence>
<dbReference type="RefSeq" id="WP_090164960.1">
    <property type="nucleotide sequence ID" value="NZ_FOFB01000001.1"/>
</dbReference>
<accession>A0A1H8Z8V0</accession>
<dbReference type="GO" id="GO:0004521">
    <property type="term" value="F:RNA endonuclease activity"/>
    <property type="evidence" value="ECO:0007669"/>
    <property type="project" value="InterPro"/>
</dbReference>
<dbReference type="GO" id="GO:0046872">
    <property type="term" value="F:metal ion binding"/>
    <property type="evidence" value="ECO:0007669"/>
    <property type="project" value="UniProtKB-UniRule"/>
</dbReference>
<dbReference type="InterPro" id="IPR019199">
    <property type="entry name" value="Virulence_VapD/CRISPR_Cas2"/>
</dbReference>
<sequence length="155" mass="17745">MAKKRRRSLRERLDHIAKAGIQPPPARLSAEEQLPELNERIAQLLGILQDAPIKATEMVYLIMYDITDNKVRREIANYLITAGCTRIQKSVYLIKTSNTRFEEIHITLREVNDLYANEDSIILVPVNSTDVRGMQLIGQNVDIKLITDPPNTLFF</sequence>
<keyword evidence="3 9" id="KW-0540">Nuclease</keyword>
<evidence type="ECO:0000256" key="4">
    <source>
        <dbReference type="ARBA" id="ARBA00022723"/>
    </source>
</evidence>
<proteinExistence type="inferred from homology"/>
<keyword evidence="8 9" id="KW-0051">Antiviral defense</keyword>
<dbReference type="CDD" id="cd09725">
    <property type="entry name" value="Cas2_I_II_III"/>
    <property type="match status" value="1"/>
</dbReference>
<dbReference type="Proteomes" id="UP000199021">
    <property type="component" value="Unassembled WGS sequence"/>
</dbReference>
<keyword evidence="6 9" id="KW-0378">Hydrolase</keyword>
<evidence type="ECO:0000256" key="9">
    <source>
        <dbReference type="HAMAP-Rule" id="MF_01471"/>
    </source>
</evidence>
<dbReference type="Pfam" id="PF09827">
    <property type="entry name" value="CRISPR_Cas2"/>
    <property type="match status" value="1"/>
</dbReference>
<gene>
    <name evidence="9" type="primary">cas2</name>
    <name evidence="10" type="ORF">SAMN05444359_101225</name>
</gene>